<dbReference type="OrthoDB" id="6161911at2759"/>
<gene>
    <name evidence="2" type="primary">ndufv3</name>
</gene>
<reference evidence="2" key="3">
    <citation type="submission" date="2025-09" db="UniProtKB">
        <authorList>
            <consortium name="Ensembl"/>
        </authorList>
    </citation>
    <scope>IDENTIFICATION</scope>
</reference>
<evidence type="ECO:0008006" key="4">
    <source>
        <dbReference type="Google" id="ProtNLM"/>
    </source>
</evidence>
<dbReference type="Pfam" id="PF15880">
    <property type="entry name" value="NDUFV3"/>
    <property type="match status" value="1"/>
</dbReference>
<reference evidence="2" key="2">
    <citation type="submission" date="2025-08" db="UniProtKB">
        <authorList>
            <consortium name="Ensembl"/>
        </authorList>
    </citation>
    <scope>IDENTIFICATION</scope>
</reference>
<dbReference type="PANTHER" id="PTHR17117">
    <property type="entry name" value="NADH-UBIQUINONE OXIDOREDUCTASE"/>
    <property type="match status" value="1"/>
</dbReference>
<dbReference type="InterPro" id="IPR026193">
    <property type="entry name" value="NDUFV3"/>
</dbReference>
<feature type="compositionally biased region" description="Polar residues" evidence="1">
    <location>
        <begin position="139"/>
        <end position="149"/>
    </location>
</feature>
<organism evidence="2 3">
    <name type="scientific">Scleropages formosus</name>
    <name type="common">Asian bonytongue</name>
    <name type="synonym">Osteoglossum formosum</name>
    <dbReference type="NCBI Taxonomy" id="113540"/>
    <lineage>
        <taxon>Eukaryota</taxon>
        <taxon>Metazoa</taxon>
        <taxon>Chordata</taxon>
        <taxon>Craniata</taxon>
        <taxon>Vertebrata</taxon>
        <taxon>Euteleostomi</taxon>
        <taxon>Actinopterygii</taxon>
        <taxon>Neopterygii</taxon>
        <taxon>Teleostei</taxon>
        <taxon>Osteoglossocephala</taxon>
        <taxon>Osteoglossomorpha</taxon>
        <taxon>Osteoglossiformes</taxon>
        <taxon>Osteoglossidae</taxon>
        <taxon>Scleropages</taxon>
    </lineage>
</organism>
<dbReference type="PANTHER" id="PTHR17117:SF3">
    <property type="entry name" value="NADH DEHYDROGENASE [UBIQUINONE] FLAVOPROTEIN 3, MITOCHONDRIAL"/>
    <property type="match status" value="1"/>
</dbReference>
<dbReference type="AlphaFoldDB" id="A0A8C9R6Y8"/>
<evidence type="ECO:0000256" key="1">
    <source>
        <dbReference type="SAM" id="MobiDB-lite"/>
    </source>
</evidence>
<dbReference type="GO" id="GO:0005739">
    <property type="term" value="C:mitochondrion"/>
    <property type="evidence" value="ECO:0007669"/>
    <property type="project" value="InterPro"/>
</dbReference>
<dbReference type="GO" id="GO:0045271">
    <property type="term" value="C:respiratory chain complex I"/>
    <property type="evidence" value="ECO:0007669"/>
    <property type="project" value="InterPro"/>
</dbReference>
<dbReference type="GeneTree" id="ENSGT00390000012196"/>
<feature type="region of interest" description="Disordered" evidence="1">
    <location>
        <begin position="74"/>
        <end position="149"/>
    </location>
</feature>
<keyword evidence="3" id="KW-1185">Reference proteome</keyword>
<dbReference type="Proteomes" id="UP000694397">
    <property type="component" value="Chromosome 14"/>
</dbReference>
<sequence>MFNDNVCFALPGTRQRVARRRNPSYVFSPCFPGDGNRCGTNMAARFLHLVWSGSLKGLQVESCGALRGCPSAAFATSAGEPKKPGKKAKAPKAPPPPPEPEPEPEPFDNSTYKNLQHHQYNKYTFLDTEVEMAKHRLPQPSSGRPSPRH</sequence>
<evidence type="ECO:0000313" key="2">
    <source>
        <dbReference type="Ensembl" id="ENSSFOP00015005907.1"/>
    </source>
</evidence>
<evidence type="ECO:0000313" key="3">
    <source>
        <dbReference type="Proteomes" id="UP000694397"/>
    </source>
</evidence>
<dbReference type="Ensembl" id="ENSSFOT00015006003.2">
    <property type="protein sequence ID" value="ENSSFOP00015005907.1"/>
    <property type="gene ID" value="ENSSFOG00015032139.1"/>
</dbReference>
<accession>A0A8C9R6Y8</accession>
<proteinExistence type="predicted"/>
<protein>
    <recommendedName>
        <fullName evidence="4">NADH dehydrogenase [ubiquinone] flavoprotein 3, mitochondrial</fullName>
    </recommendedName>
</protein>
<dbReference type="GO" id="GO:0042775">
    <property type="term" value="P:mitochondrial ATP synthesis coupled electron transport"/>
    <property type="evidence" value="ECO:0007669"/>
    <property type="project" value="TreeGrafter"/>
</dbReference>
<name>A0A8C9R6Y8_SCLFO</name>
<reference evidence="2 3" key="1">
    <citation type="submission" date="2019-04" db="EMBL/GenBank/DDBJ databases">
        <authorList>
            <consortium name="Wellcome Sanger Institute Data Sharing"/>
        </authorList>
    </citation>
    <scope>NUCLEOTIDE SEQUENCE [LARGE SCALE GENOMIC DNA]</scope>
</reference>